<reference evidence="1 2" key="1">
    <citation type="submission" date="2020-02" db="EMBL/GenBank/DDBJ databases">
        <title>Genome sequences of Thiorhodococcus mannitoliphagus and Thiorhodococcus minor, purple sulfur photosynthetic bacteria in the gammaproteobacterial family, Chromatiaceae.</title>
        <authorList>
            <person name="Aviles F.A."/>
            <person name="Meyer T.E."/>
            <person name="Kyndt J.A."/>
        </authorList>
    </citation>
    <scope>NUCLEOTIDE SEQUENCE [LARGE SCALE GENOMIC DNA]</scope>
    <source>
        <strain evidence="1 2">DSM 11518</strain>
    </source>
</reference>
<keyword evidence="2" id="KW-1185">Reference proteome</keyword>
<protein>
    <submittedName>
        <fullName evidence="1">Uncharacterized protein</fullName>
    </submittedName>
</protein>
<dbReference type="EMBL" id="JAAIJQ010000144">
    <property type="protein sequence ID" value="NEV65075.1"/>
    <property type="molecule type" value="Genomic_DNA"/>
</dbReference>
<dbReference type="Proteomes" id="UP000483379">
    <property type="component" value="Unassembled WGS sequence"/>
</dbReference>
<gene>
    <name evidence="1" type="ORF">G3446_25010</name>
</gene>
<accession>A0A6M0K9A7</accession>
<organism evidence="1 2">
    <name type="scientific">Thiorhodococcus minor</name>
    <dbReference type="NCBI Taxonomy" id="57489"/>
    <lineage>
        <taxon>Bacteria</taxon>
        <taxon>Pseudomonadati</taxon>
        <taxon>Pseudomonadota</taxon>
        <taxon>Gammaproteobacteria</taxon>
        <taxon>Chromatiales</taxon>
        <taxon>Chromatiaceae</taxon>
        <taxon>Thiorhodococcus</taxon>
    </lineage>
</organism>
<proteinExistence type="predicted"/>
<dbReference type="AlphaFoldDB" id="A0A6M0K9A7"/>
<name>A0A6M0K9A7_9GAMM</name>
<evidence type="ECO:0000313" key="1">
    <source>
        <dbReference type="EMBL" id="NEV65075.1"/>
    </source>
</evidence>
<evidence type="ECO:0000313" key="2">
    <source>
        <dbReference type="Proteomes" id="UP000483379"/>
    </source>
</evidence>
<comment type="caution">
    <text evidence="1">The sequence shown here is derived from an EMBL/GenBank/DDBJ whole genome shotgun (WGS) entry which is preliminary data.</text>
</comment>
<sequence length="729" mass="79580">MKYILVYAHGRPLAVFELKQRDIKLTLDDEAQGLSYAKVLTPSFPLVVVANGIETRILAAHSGEIWEPATPSEEEFEALVASAARAATGDLKEAVSTLMGSNPAVWVPAVRAASGELLGEMSGSRDDPLLPFVKDFLFPRKATSFAVRLLQEGRRFLLIKGAPLVGKSSLLRELVLRTVASTKLAVLFVRGDEGRGVLHSVADLLSGALAWPVTADEARHWLIQVSKADGPALVLAVDGIDPRNEAIRHSLEDLSSPVFGQQLRIVVTVDDAVAKELLQNSSGREASAIGRRIDEAFELELLDNEEYQAATEVFRAWRMVFQHGADSALEHRVPWMLRVIGGSYAPQPGDPDDVIAALPAQLSLDLIRHTRTRFRDDELCRQFRAVAKAILDDVEDDGLRLALKLEAMSTFVVRRDTLLRFLQSAEIESLMSRGYLKSAIHISNDAVIFVRLPELVASEISLLLGDALTERAHGDATETARWLVKVTSKIPLGETVAAHAFLDAAHIGGGVPLNVIYSLVDRPPKKTSITPGLKAVTHVPNVGMVNMTFEEDGSFTAEINGHREVISADGDYGAPGMWSDYHPWLILSHLAGQPMATGHEEDAIRIDLELLGIIASCPHVLRRPDVSFGGSGVATHHIDGYGEVACHKAGIVEPITSALFNMLSREGQDQEAWIDRALESESLGLLVRIDIALREMTKLYDPNQREWAARILSEKITPALQEAFSCATS</sequence>
<dbReference type="RefSeq" id="WP_164456405.1">
    <property type="nucleotide sequence ID" value="NZ_JAAIJQ010000144.1"/>
</dbReference>